<dbReference type="InterPro" id="IPR006439">
    <property type="entry name" value="HAD-SF_hydro_IA"/>
</dbReference>
<proteinExistence type="inferred from homology"/>
<dbReference type="InterPro" id="IPR050155">
    <property type="entry name" value="HAD-like_hydrolase_sf"/>
</dbReference>
<protein>
    <recommendedName>
        <fullName evidence="4">phosphoglycolate phosphatase</fullName>
        <ecNumber evidence="4">3.1.3.18</ecNumber>
    </recommendedName>
</protein>
<name>Q30ZC6_OLEA2</name>
<dbReference type="SUPFAM" id="SSF56784">
    <property type="entry name" value="HAD-like"/>
    <property type="match status" value="1"/>
</dbReference>
<organism evidence="5 6">
    <name type="scientific">Oleidesulfovibrio alaskensis (strain ATCC BAA-1058 / DSM 17464 / G20)</name>
    <name type="common">Desulfovibrio alaskensis</name>
    <dbReference type="NCBI Taxonomy" id="207559"/>
    <lineage>
        <taxon>Bacteria</taxon>
        <taxon>Pseudomonadati</taxon>
        <taxon>Thermodesulfobacteriota</taxon>
        <taxon>Desulfovibrionia</taxon>
        <taxon>Desulfovibrionales</taxon>
        <taxon>Desulfovibrionaceae</taxon>
        <taxon>Oleidesulfovibrio</taxon>
    </lineage>
</organism>
<dbReference type="STRING" id="207559.Dde_2173"/>
<keyword evidence="5" id="KW-0378">Hydrolase</keyword>
<accession>Q30ZC6</accession>
<keyword evidence="6" id="KW-1185">Reference proteome</keyword>
<dbReference type="RefSeq" id="WP_011368067.1">
    <property type="nucleotide sequence ID" value="NC_007519.1"/>
</dbReference>
<dbReference type="Proteomes" id="UP000002710">
    <property type="component" value="Chromosome"/>
</dbReference>
<dbReference type="InterPro" id="IPR036412">
    <property type="entry name" value="HAD-like_sf"/>
</dbReference>
<dbReference type="EMBL" id="CP000112">
    <property type="protein sequence ID" value="ABB38970.1"/>
    <property type="molecule type" value="Genomic_DNA"/>
</dbReference>
<evidence type="ECO:0000256" key="4">
    <source>
        <dbReference type="ARBA" id="ARBA00013078"/>
    </source>
</evidence>
<dbReference type="Gene3D" id="1.10.150.240">
    <property type="entry name" value="Putative phosphatase, domain 2"/>
    <property type="match status" value="1"/>
</dbReference>
<comment type="pathway">
    <text evidence="2">Organic acid metabolism; glycolate biosynthesis; glycolate from 2-phosphoglycolate: step 1/1.</text>
</comment>
<dbReference type="InterPro" id="IPR023198">
    <property type="entry name" value="PGP-like_dom2"/>
</dbReference>
<dbReference type="GO" id="GO:0008967">
    <property type="term" value="F:phosphoglycolate phosphatase activity"/>
    <property type="evidence" value="ECO:0007669"/>
    <property type="project" value="UniProtKB-EC"/>
</dbReference>
<evidence type="ECO:0000313" key="5">
    <source>
        <dbReference type="EMBL" id="ABB38970.1"/>
    </source>
</evidence>
<dbReference type="eggNOG" id="COG0546">
    <property type="taxonomic scope" value="Bacteria"/>
</dbReference>
<dbReference type="PANTHER" id="PTHR43434:SF1">
    <property type="entry name" value="PHOSPHOGLYCOLATE PHOSPHATASE"/>
    <property type="match status" value="1"/>
</dbReference>
<evidence type="ECO:0000256" key="1">
    <source>
        <dbReference type="ARBA" id="ARBA00000830"/>
    </source>
</evidence>
<dbReference type="SFLD" id="SFLDS00003">
    <property type="entry name" value="Haloacid_Dehalogenase"/>
    <property type="match status" value="1"/>
</dbReference>
<dbReference type="InterPro" id="IPR041492">
    <property type="entry name" value="HAD_2"/>
</dbReference>
<dbReference type="SFLD" id="SFLDG01129">
    <property type="entry name" value="C1.5:_HAD__Beta-PGM__Phosphata"/>
    <property type="match status" value="1"/>
</dbReference>
<dbReference type="AlphaFoldDB" id="Q30ZC6"/>
<sequence length="232" mass="26242">MLLTAHYLASRFPRGLHGVVFDCDGVLFDSRAANMRYYNLILEKLGLGPMTAAQEDYVHMHTVGESLVHIIPPAMHDRMGWARKQVDYLKEIVPSMEPEPGLLEFLALLRDNGVRMAVHTNRTNSMEYVLDVFDMSGFFHPVMTASKVVAKPHPEGVNKVLEAWECGRDEIAFVGDSLLDSQAAHSAEVPFWAFRNETLQAERHINDFWSLRAQFVQYFSLLASGCSRPALF</sequence>
<dbReference type="GO" id="GO:0006281">
    <property type="term" value="P:DNA repair"/>
    <property type="evidence" value="ECO:0007669"/>
    <property type="project" value="TreeGrafter"/>
</dbReference>
<comment type="similarity">
    <text evidence="3">Belongs to the HAD-like hydrolase superfamily. CbbY/CbbZ/Gph/YieH family.</text>
</comment>
<dbReference type="InterPro" id="IPR023214">
    <property type="entry name" value="HAD_sf"/>
</dbReference>
<reference evidence="5 6" key="1">
    <citation type="journal article" date="2011" name="J. Bacteriol.">
        <title>Complete genome sequence and updated annotation of Desulfovibrio alaskensis G20.</title>
        <authorList>
            <person name="Hauser L.J."/>
            <person name="Land M.L."/>
            <person name="Brown S.D."/>
            <person name="Larimer F."/>
            <person name="Keller K.L."/>
            <person name="Rapp-Giles B.J."/>
            <person name="Price M.N."/>
            <person name="Lin M."/>
            <person name="Bruce D.C."/>
            <person name="Detter J.C."/>
            <person name="Tapia R."/>
            <person name="Han C.S."/>
            <person name="Goodwin L.A."/>
            <person name="Cheng J.F."/>
            <person name="Pitluck S."/>
            <person name="Copeland A."/>
            <person name="Lucas S."/>
            <person name="Nolan M."/>
            <person name="Lapidus A.L."/>
            <person name="Palumbo A.V."/>
            <person name="Wall J.D."/>
        </authorList>
    </citation>
    <scope>NUCLEOTIDE SEQUENCE [LARGE SCALE GENOMIC DNA]</scope>
    <source>
        <strain evidence="6">ATCC BAA 1058 / DSM 17464 / G20</strain>
    </source>
</reference>
<dbReference type="Gene3D" id="3.40.50.1000">
    <property type="entry name" value="HAD superfamily/HAD-like"/>
    <property type="match status" value="1"/>
</dbReference>
<evidence type="ECO:0000313" key="6">
    <source>
        <dbReference type="Proteomes" id="UP000002710"/>
    </source>
</evidence>
<dbReference type="NCBIfam" id="TIGR01549">
    <property type="entry name" value="HAD-SF-IA-v1"/>
    <property type="match status" value="1"/>
</dbReference>
<gene>
    <name evidence="5" type="ordered locus">Dde_2173</name>
</gene>
<dbReference type="KEGG" id="dde:Dde_2173"/>
<dbReference type="Pfam" id="PF13419">
    <property type="entry name" value="HAD_2"/>
    <property type="match status" value="1"/>
</dbReference>
<dbReference type="GO" id="GO:0005829">
    <property type="term" value="C:cytosol"/>
    <property type="evidence" value="ECO:0007669"/>
    <property type="project" value="TreeGrafter"/>
</dbReference>
<evidence type="ECO:0000256" key="2">
    <source>
        <dbReference type="ARBA" id="ARBA00004818"/>
    </source>
</evidence>
<comment type="catalytic activity">
    <reaction evidence="1">
        <text>2-phosphoglycolate + H2O = glycolate + phosphate</text>
        <dbReference type="Rhea" id="RHEA:14369"/>
        <dbReference type="ChEBI" id="CHEBI:15377"/>
        <dbReference type="ChEBI" id="CHEBI:29805"/>
        <dbReference type="ChEBI" id="CHEBI:43474"/>
        <dbReference type="ChEBI" id="CHEBI:58033"/>
        <dbReference type="EC" id="3.1.3.18"/>
    </reaction>
</comment>
<dbReference type="PANTHER" id="PTHR43434">
    <property type="entry name" value="PHOSPHOGLYCOLATE PHOSPHATASE"/>
    <property type="match status" value="1"/>
</dbReference>
<evidence type="ECO:0000256" key="3">
    <source>
        <dbReference type="ARBA" id="ARBA00006171"/>
    </source>
</evidence>
<dbReference type="EC" id="3.1.3.18" evidence="4"/>
<dbReference type="HOGENOM" id="CLU_045011_19_3_7"/>